<proteinExistence type="predicted"/>
<dbReference type="AlphaFoldDB" id="A0A8B6EUA1"/>
<dbReference type="EMBL" id="UYJE01005730">
    <property type="protein sequence ID" value="VDI39769.1"/>
    <property type="molecule type" value="Genomic_DNA"/>
</dbReference>
<feature type="compositionally biased region" description="Basic and acidic residues" evidence="3">
    <location>
        <begin position="392"/>
        <end position="403"/>
    </location>
</feature>
<feature type="domain" description="VWFD" evidence="4">
    <location>
        <begin position="239"/>
        <end position="416"/>
    </location>
</feature>
<evidence type="ECO:0000256" key="1">
    <source>
        <dbReference type="ARBA" id="ARBA00023157"/>
    </source>
</evidence>
<dbReference type="Pfam" id="PF00094">
    <property type="entry name" value="VWD"/>
    <property type="match status" value="1"/>
</dbReference>
<dbReference type="PANTHER" id="PTHR11339">
    <property type="entry name" value="EXTRACELLULAR MATRIX GLYCOPROTEIN RELATED"/>
    <property type="match status" value="1"/>
</dbReference>
<name>A0A8B6EUA1_MYTGA</name>
<sequence>MFMIVANFPTASVSVEVEALLTEGEIIPIPNLDPKPSLIPIFKCEFDDQSNGTYVYDVYWLICGNVIKNNTNLHFKDITNAIVLKETDWHGKYKMNMEPDTTYYTVTEGESINITFTSTVPVGCISSHPVFRSQCDLNFYISRPNNGEPTCINNVIKRDIVFKTESCGIRVGNLDWMEKKTVQVYGYNDGMYNINNRYAYIRVSTSSANISTPNNIWRDVQISQITVNVADKDSVLKNRLCQSYNDPHFRTFDGRYYDYMGIGEFVMYKNDLGPYRVHALFTSCYSGWAGASCICGIAIRSKESLFVLRTCETVSDREKYLLQQPIVSLTSCDKTDMAIENTNNNYKIILPIATEIQFSIARRFISVISIKPSVKDINTAKGLCGVPSTSKDPSDDFTHREKGPINNEKSFADSWK</sequence>
<evidence type="ECO:0000313" key="6">
    <source>
        <dbReference type="Proteomes" id="UP000596742"/>
    </source>
</evidence>
<keyword evidence="2" id="KW-0325">Glycoprotein</keyword>
<comment type="caution">
    <text evidence="5">The sequence shown here is derived from an EMBL/GenBank/DDBJ whole genome shotgun (WGS) entry which is preliminary data.</text>
</comment>
<accession>A0A8B6EUA1</accession>
<gene>
    <name evidence="5" type="ORF">MGAL_10B055227</name>
</gene>
<dbReference type="Proteomes" id="UP000596742">
    <property type="component" value="Unassembled WGS sequence"/>
</dbReference>
<keyword evidence="6" id="KW-1185">Reference proteome</keyword>
<evidence type="ECO:0000256" key="2">
    <source>
        <dbReference type="ARBA" id="ARBA00023180"/>
    </source>
</evidence>
<dbReference type="OrthoDB" id="10001041at2759"/>
<organism evidence="5 6">
    <name type="scientific">Mytilus galloprovincialis</name>
    <name type="common">Mediterranean mussel</name>
    <dbReference type="NCBI Taxonomy" id="29158"/>
    <lineage>
        <taxon>Eukaryota</taxon>
        <taxon>Metazoa</taxon>
        <taxon>Spiralia</taxon>
        <taxon>Lophotrochozoa</taxon>
        <taxon>Mollusca</taxon>
        <taxon>Bivalvia</taxon>
        <taxon>Autobranchia</taxon>
        <taxon>Pteriomorphia</taxon>
        <taxon>Mytilida</taxon>
        <taxon>Mytiloidea</taxon>
        <taxon>Mytilidae</taxon>
        <taxon>Mytilinae</taxon>
        <taxon>Mytilus</taxon>
    </lineage>
</organism>
<evidence type="ECO:0000259" key="4">
    <source>
        <dbReference type="PROSITE" id="PS51233"/>
    </source>
</evidence>
<dbReference type="InterPro" id="IPR050780">
    <property type="entry name" value="Mucin_vWF_Thrombospondin_sf"/>
</dbReference>
<dbReference type="PROSITE" id="PS51233">
    <property type="entry name" value="VWFD"/>
    <property type="match status" value="1"/>
</dbReference>
<evidence type="ECO:0000313" key="5">
    <source>
        <dbReference type="EMBL" id="VDI39769.1"/>
    </source>
</evidence>
<keyword evidence="1" id="KW-1015">Disulfide bond</keyword>
<evidence type="ECO:0000256" key="3">
    <source>
        <dbReference type="SAM" id="MobiDB-lite"/>
    </source>
</evidence>
<reference evidence="5" key="1">
    <citation type="submission" date="2018-11" db="EMBL/GenBank/DDBJ databases">
        <authorList>
            <person name="Alioto T."/>
            <person name="Alioto T."/>
        </authorList>
    </citation>
    <scope>NUCLEOTIDE SEQUENCE</scope>
</reference>
<protein>
    <recommendedName>
        <fullName evidence="4">VWFD domain-containing protein</fullName>
    </recommendedName>
</protein>
<feature type="region of interest" description="Disordered" evidence="3">
    <location>
        <begin position="387"/>
        <end position="416"/>
    </location>
</feature>
<dbReference type="InterPro" id="IPR001846">
    <property type="entry name" value="VWF_type-D"/>
</dbReference>